<accession>A0A837R7E1</accession>
<protein>
    <recommendedName>
        <fullName evidence="9">Tryptophan synthase alpha chain</fullName>
        <ecNumber evidence="9">4.2.1.20</ecNumber>
    </recommendedName>
</protein>
<comment type="similarity">
    <text evidence="9 10">Belongs to the TrpA family.</text>
</comment>
<dbReference type="GO" id="GO:0005829">
    <property type="term" value="C:cytosol"/>
    <property type="evidence" value="ECO:0007669"/>
    <property type="project" value="TreeGrafter"/>
</dbReference>
<dbReference type="InterPro" id="IPR018204">
    <property type="entry name" value="Trp_synthase_alpha_AS"/>
</dbReference>
<dbReference type="InterPro" id="IPR011060">
    <property type="entry name" value="RibuloseP-bd_barrel"/>
</dbReference>
<evidence type="ECO:0000256" key="2">
    <source>
        <dbReference type="ARBA" id="ARBA00004733"/>
    </source>
</evidence>
<dbReference type="PANTHER" id="PTHR43406">
    <property type="entry name" value="TRYPTOPHAN SYNTHASE, ALPHA CHAIN"/>
    <property type="match status" value="1"/>
</dbReference>
<keyword evidence="5 9" id="KW-0822">Tryptophan biosynthesis</keyword>
<evidence type="ECO:0000256" key="9">
    <source>
        <dbReference type="HAMAP-Rule" id="MF_00131"/>
    </source>
</evidence>
<dbReference type="RefSeq" id="WP_050338745.1">
    <property type="nucleotide sequence ID" value="NZ_AZCU01000037.1"/>
</dbReference>
<evidence type="ECO:0000256" key="7">
    <source>
        <dbReference type="ARBA" id="ARBA00023239"/>
    </source>
</evidence>
<feature type="active site" description="Proton acceptor" evidence="9">
    <location>
        <position position="44"/>
    </location>
</feature>
<dbReference type="GO" id="GO:0004834">
    <property type="term" value="F:tryptophan synthase activity"/>
    <property type="evidence" value="ECO:0007669"/>
    <property type="project" value="UniProtKB-UniRule"/>
</dbReference>
<dbReference type="InterPro" id="IPR013785">
    <property type="entry name" value="Aldolase_TIM"/>
</dbReference>
<dbReference type="UniPathway" id="UPA00035">
    <property type="reaction ID" value="UER00044"/>
</dbReference>
<evidence type="ECO:0000256" key="5">
    <source>
        <dbReference type="ARBA" id="ARBA00022822"/>
    </source>
</evidence>
<dbReference type="PANTHER" id="PTHR43406:SF1">
    <property type="entry name" value="TRYPTOPHAN SYNTHASE ALPHA CHAIN, CHLOROPLASTIC"/>
    <property type="match status" value="1"/>
</dbReference>
<sequence>MTNLDRVFQNHKAFIAFVVAGDPTFDATVEQVVALAESGCDLVEIGIPFSDPVADGPEIQAADLRAFDQQITPQRVFELVAAIREQTAVPLVFLTYANIVYQFGYTAFAKRCQELDVAGLIIPDLPLEESGELRPTLDQYDVALIPLIAPTSDDTRIAAIAAQARGFIYVVSSLGVTGTRNHITTDLTTLVTKIRQATTLPVAIGFGIHDPAQAHAMAKFADGVIVGSAVVHLIANNQPATTVLTDYTRQMRAALDAVTVPDGGKG</sequence>
<dbReference type="AlphaFoldDB" id="A0A837R7E1"/>
<keyword evidence="4 9" id="KW-0028">Amino-acid biosynthesis</keyword>
<comment type="catalytic activity">
    <reaction evidence="8 9">
        <text>(1S,2R)-1-C-(indol-3-yl)glycerol 3-phosphate + L-serine = D-glyceraldehyde 3-phosphate + L-tryptophan + H2O</text>
        <dbReference type="Rhea" id="RHEA:10532"/>
        <dbReference type="ChEBI" id="CHEBI:15377"/>
        <dbReference type="ChEBI" id="CHEBI:33384"/>
        <dbReference type="ChEBI" id="CHEBI:57912"/>
        <dbReference type="ChEBI" id="CHEBI:58866"/>
        <dbReference type="ChEBI" id="CHEBI:59776"/>
        <dbReference type="EC" id="4.2.1.20"/>
    </reaction>
</comment>
<comment type="caution">
    <text evidence="11">The sequence shown here is derived from an EMBL/GenBank/DDBJ whole genome shotgun (WGS) entry which is preliminary data.</text>
</comment>
<dbReference type="FunFam" id="3.20.20.70:FF:000037">
    <property type="entry name" value="Tryptophan synthase alpha chain"/>
    <property type="match status" value="1"/>
</dbReference>
<keyword evidence="6 9" id="KW-0057">Aromatic amino acid biosynthesis</keyword>
<dbReference type="InterPro" id="IPR002028">
    <property type="entry name" value="Trp_synthase_suA"/>
</dbReference>
<comment type="pathway">
    <text evidence="2 9">Amino-acid biosynthesis; L-tryptophan biosynthesis; L-tryptophan from chorismate: step 5/5.</text>
</comment>
<evidence type="ECO:0000256" key="3">
    <source>
        <dbReference type="ARBA" id="ARBA00011270"/>
    </source>
</evidence>
<dbReference type="PROSITE" id="PS00167">
    <property type="entry name" value="TRP_SYNTHASE_ALPHA"/>
    <property type="match status" value="1"/>
</dbReference>
<dbReference type="CDD" id="cd04724">
    <property type="entry name" value="Tryptophan_synthase_alpha"/>
    <property type="match status" value="1"/>
</dbReference>
<evidence type="ECO:0000313" key="12">
    <source>
        <dbReference type="Proteomes" id="UP000051020"/>
    </source>
</evidence>
<dbReference type="NCBIfam" id="TIGR00262">
    <property type="entry name" value="trpA"/>
    <property type="match status" value="1"/>
</dbReference>
<keyword evidence="7 9" id="KW-0456">Lyase</keyword>
<dbReference type="GeneID" id="49393918"/>
<comment type="subunit">
    <text evidence="3 9">Tetramer of two alpha and two beta chains.</text>
</comment>
<dbReference type="Gene3D" id="3.20.20.70">
    <property type="entry name" value="Aldolase class I"/>
    <property type="match status" value="1"/>
</dbReference>
<gene>
    <name evidence="9" type="primary">trpA</name>
    <name evidence="11" type="ORF">FD24_GL002381</name>
</gene>
<dbReference type="HAMAP" id="MF_00131">
    <property type="entry name" value="Trp_synth_alpha"/>
    <property type="match status" value="1"/>
</dbReference>
<proteinExistence type="inferred from homology"/>
<dbReference type="EC" id="4.2.1.20" evidence="9"/>
<evidence type="ECO:0000256" key="10">
    <source>
        <dbReference type="RuleBase" id="RU003662"/>
    </source>
</evidence>
<dbReference type="Pfam" id="PF00290">
    <property type="entry name" value="Trp_syntA"/>
    <property type="match status" value="1"/>
</dbReference>
<dbReference type="EMBL" id="AZCU01000037">
    <property type="protein sequence ID" value="KRK19597.1"/>
    <property type="molecule type" value="Genomic_DNA"/>
</dbReference>
<evidence type="ECO:0000256" key="6">
    <source>
        <dbReference type="ARBA" id="ARBA00023141"/>
    </source>
</evidence>
<evidence type="ECO:0000256" key="4">
    <source>
        <dbReference type="ARBA" id="ARBA00022605"/>
    </source>
</evidence>
<name>A0A837R7E1_LACPE</name>
<dbReference type="Proteomes" id="UP000051020">
    <property type="component" value="Unassembled WGS sequence"/>
</dbReference>
<comment type="function">
    <text evidence="1 9">The alpha subunit is responsible for the aldol cleavage of indoleglycerol phosphate to indole and glyceraldehyde 3-phosphate.</text>
</comment>
<reference evidence="11 12" key="1">
    <citation type="journal article" date="2015" name="Genome Announc.">
        <title>Expanding the biotechnology potential of lactobacilli through comparative genomics of 213 strains and associated genera.</title>
        <authorList>
            <person name="Sun Z."/>
            <person name="Harris H.M."/>
            <person name="McCann A."/>
            <person name="Guo C."/>
            <person name="Argimon S."/>
            <person name="Zhang W."/>
            <person name="Yang X."/>
            <person name="Jeffery I.B."/>
            <person name="Cooney J.C."/>
            <person name="Kagawa T.F."/>
            <person name="Liu W."/>
            <person name="Song Y."/>
            <person name="Salvetti E."/>
            <person name="Wrobel A."/>
            <person name="Rasinkangas P."/>
            <person name="Parkhill J."/>
            <person name="Rea M.C."/>
            <person name="O'Sullivan O."/>
            <person name="Ritari J."/>
            <person name="Douillard F.P."/>
            <person name="Paul Ross R."/>
            <person name="Yang R."/>
            <person name="Briner A.E."/>
            <person name="Felis G.E."/>
            <person name="de Vos W.M."/>
            <person name="Barrangou R."/>
            <person name="Klaenhammer T.R."/>
            <person name="Caufield P.W."/>
            <person name="Cui Y."/>
            <person name="Zhang H."/>
            <person name="O'Toole P.W."/>
        </authorList>
    </citation>
    <scope>NUCLEOTIDE SEQUENCE [LARGE SCALE GENOMIC DNA]</scope>
    <source>
        <strain evidence="11 12">DSM 20314</strain>
    </source>
</reference>
<evidence type="ECO:0000313" key="11">
    <source>
        <dbReference type="EMBL" id="KRK19597.1"/>
    </source>
</evidence>
<organism evidence="11 12">
    <name type="scientific">Lactiplantibacillus pentosus DSM 20314</name>
    <dbReference type="NCBI Taxonomy" id="1423791"/>
    <lineage>
        <taxon>Bacteria</taxon>
        <taxon>Bacillati</taxon>
        <taxon>Bacillota</taxon>
        <taxon>Bacilli</taxon>
        <taxon>Lactobacillales</taxon>
        <taxon>Lactobacillaceae</taxon>
        <taxon>Lactiplantibacillus</taxon>
    </lineage>
</organism>
<dbReference type="SUPFAM" id="SSF51366">
    <property type="entry name" value="Ribulose-phoshate binding barrel"/>
    <property type="match status" value="1"/>
</dbReference>
<evidence type="ECO:0000256" key="1">
    <source>
        <dbReference type="ARBA" id="ARBA00003365"/>
    </source>
</evidence>
<feature type="active site" description="Proton acceptor" evidence="9">
    <location>
        <position position="55"/>
    </location>
</feature>
<evidence type="ECO:0000256" key="8">
    <source>
        <dbReference type="ARBA" id="ARBA00049047"/>
    </source>
</evidence>